<dbReference type="AlphaFoldDB" id="A0A835TTV3"/>
<dbReference type="InterPro" id="IPR004843">
    <property type="entry name" value="Calcineurin-like_PHP"/>
</dbReference>
<dbReference type="PANTHER" id="PTHR12849:SF0">
    <property type="entry name" value="LARIAT DEBRANCHING ENZYME"/>
    <property type="match status" value="1"/>
</dbReference>
<dbReference type="EMBL" id="JADDUC010000097">
    <property type="protein sequence ID" value="KAG0118892.1"/>
    <property type="molecule type" value="Genomic_DNA"/>
</dbReference>
<keyword evidence="11" id="KW-0464">Manganese</keyword>
<dbReference type="Pfam" id="PF05011">
    <property type="entry name" value="DBR1"/>
    <property type="match status" value="1"/>
</dbReference>
<feature type="region of interest" description="Disordered" evidence="13">
    <location>
        <begin position="432"/>
        <end position="581"/>
    </location>
</feature>
<dbReference type="GO" id="GO:0008419">
    <property type="term" value="F:RNA lariat debranching enzyme activity"/>
    <property type="evidence" value="ECO:0007669"/>
    <property type="project" value="TreeGrafter"/>
</dbReference>
<proteinExistence type="inferred from homology"/>
<dbReference type="GO" id="GO:0046872">
    <property type="term" value="F:metal ion binding"/>
    <property type="evidence" value="ECO:0007669"/>
    <property type="project" value="UniProtKB-KW"/>
</dbReference>
<evidence type="ECO:0000313" key="15">
    <source>
        <dbReference type="EMBL" id="KAG0118892.1"/>
    </source>
</evidence>
<dbReference type="InterPro" id="IPR029052">
    <property type="entry name" value="Metallo-depent_PP-like"/>
</dbReference>
<evidence type="ECO:0000256" key="5">
    <source>
        <dbReference type="ARBA" id="ARBA00006045"/>
    </source>
</evidence>
<reference evidence="15" key="1">
    <citation type="submission" date="2020-10" db="EMBL/GenBank/DDBJ databases">
        <title>Feather gene expression reveals the developmental basis of iridescence in African starlings.</title>
        <authorList>
            <person name="Rubenstein D.R."/>
        </authorList>
    </citation>
    <scope>NUCLEOTIDE SEQUENCE</scope>
    <source>
        <strain evidence="15">SS15</strain>
        <tissue evidence="15">Liver</tissue>
    </source>
</reference>
<dbReference type="SMART" id="SM01124">
    <property type="entry name" value="DBR1"/>
    <property type="match status" value="1"/>
</dbReference>
<evidence type="ECO:0000256" key="4">
    <source>
        <dbReference type="ARBA" id="ARBA00004123"/>
    </source>
</evidence>
<evidence type="ECO:0000256" key="6">
    <source>
        <dbReference type="ARBA" id="ARBA00022664"/>
    </source>
</evidence>
<dbReference type="InterPro" id="IPR041816">
    <property type="entry name" value="Dbr1_N"/>
</dbReference>
<reference evidence="16" key="3">
    <citation type="submission" date="2022-01" db="EMBL/GenBank/DDBJ databases">
        <authorList>
            <person name="Rubenstein D.R."/>
        </authorList>
    </citation>
    <scope>NUCLEOTIDE SEQUENCE</scope>
    <source>
        <strain evidence="16">SS15</strain>
        <tissue evidence="16">Liver</tissue>
    </source>
</reference>
<feature type="compositionally biased region" description="Basic and acidic residues" evidence="13">
    <location>
        <begin position="432"/>
        <end position="442"/>
    </location>
</feature>
<protein>
    <submittedName>
        <fullName evidence="15">Lariat debranching enzyme</fullName>
    </submittedName>
</protein>
<dbReference type="Gene3D" id="3.60.21.10">
    <property type="match status" value="1"/>
</dbReference>
<evidence type="ECO:0000256" key="2">
    <source>
        <dbReference type="ARBA" id="ARBA00001947"/>
    </source>
</evidence>
<dbReference type="FunFam" id="3.60.21.10:FF:000035">
    <property type="entry name" value="Lariat debranching enzyme"/>
    <property type="match status" value="1"/>
</dbReference>
<evidence type="ECO:0000259" key="14">
    <source>
        <dbReference type="SMART" id="SM01124"/>
    </source>
</evidence>
<comment type="cofactor">
    <cofactor evidence="2">
        <name>Zn(2+)</name>
        <dbReference type="ChEBI" id="CHEBI:29105"/>
    </cofactor>
</comment>
<dbReference type="PANTHER" id="PTHR12849">
    <property type="entry name" value="RNA LARIAT DEBRANCHING ENZYME"/>
    <property type="match status" value="1"/>
</dbReference>
<evidence type="ECO:0000256" key="7">
    <source>
        <dbReference type="ARBA" id="ARBA00022723"/>
    </source>
</evidence>
<dbReference type="CDD" id="cd00844">
    <property type="entry name" value="MPP_Dbr1_N"/>
    <property type="match status" value="1"/>
</dbReference>
<evidence type="ECO:0000256" key="12">
    <source>
        <dbReference type="ARBA" id="ARBA00023242"/>
    </source>
</evidence>
<keyword evidence="17" id="KW-1185">Reference proteome</keyword>
<keyword evidence="12" id="KW-0539">Nucleus</keyword>
<comment type="cofactor">
    <cofactor evidence="1">
        <name>Mn(2+)</name>
        <dbReference type="ChEBI" id="CHEBI:29035"/>
    </cofactor>
</comment>
<gene>
    <name evidence="16" type="ORF">IHE44_0001860</name>
    <name evidence="15" type="ORF">IHE44_015060</name>
</gene>
<dbReference type="GO" id="GO:0000398">
    <property type="term" value="P:mRNA splicing, via spliceosome"/>
    <property type="evidence" value="ECO:0007669"/>
    <property type="project" value="TreeGrafter"/>
</dbReference>
<evidence type="ECO:0000256" key="11">
    <source>
        <dbReference type="ARBA" id="ARBA00023211"/>
    </source>
</evidence>
<accession>A0A835TTV3</accession>
<feature type="region of interest" description="Disordered" evidence="13">
    <location>
        <begin position="11"/>
        <end position="38"/>
    </location>
</feature>
<feature type="non-terminal residue" evidence="15">
    <location>
        <position position="1"/>
    </location>
</feature>
<feature type="domain" description="Lariat debranching enzyme C-terminal" evidence="14">
    <location>
        <begin position="282"/>
        <end position="427"/>
    </location>
</feature>
<evidence type="ECO:0000313" key="17">
    <source>
        <dbReference type="Proteomes" id="UP000618051"/>
    </source>
</evidence>
<dbReference type="OrthoDB" id="407609at2759"/>
<comment type="similarity">
    <text evidence="5">Belongs to the lariat debranching enzyme family.</text>
</comment>
<name>A0A835TTV3_9PASS</name>
<comment type="subcellular location">
    <subcellularLocation>
        <location evidence="4">Nucleus</location>
    </subcellularLocation>
</comment>
<feature type="compositionally biased region" description="Polar residues" evidence="13">
    <location>
        <begin position="458"/>
        <end position="470"/>
    </location>
</feature>
<reference evidence="16 17" key="2">
    <citation type="journal article" date="2021" name="J. Hered.">
        <title>Feather Gene Expression Elucidates the Developmental Basis of Plumage Iridescence in African Starlings.</title>
        <authorList>
            <person name="Rubenstein D.R."/>
            <person name="Corvelo A."/>
            <person name="MacManes M.D."/>
            <person name="Maia R."/>
            <person name="Narzisi G."/>
            <person name="Rousaki A."/>
            <person name="Vandenabeele P."/>
            <person name="Shawkey M.D."/>
            <person name="Solomon J."/>
        </authorList>
    </citation>
    <scope>NUCLEOTIDE SEQUENCE [LARGE SCALE GENOMIC DNA]</scope>
    <source>
        <strain evidence="16">SS15</strain>
    </source>
</reference>
<dbReference type="SUPFAM" id="SSF56300">
    <property type="entry name" value="Metallo-dependent phosphatases"/>
    <property type="match status" value="1"/>
</dbReference>
<evidence type="ECO:0000256" key="9">
    <source>
        <dbReference type="ARBA" id="ARBA00022833"/>
    </source>
</evidence>
<evidence type="ECO:0000256" key="8">
    <source>
        <dbReference type="ARBA" id="ARBA00022801"/>
    </source>
</evidence>
<evidence type="ECO:0000256" key="3">
    <source>
        <dbReference type="ARBA" id="ARBA00001954"/>
    </source>
</evidence>
<dbReference type="Pfam" id="PF00149">
    <property type="entry name" value="Metallophos"/>
    <property type="match status" value="1"/>
</dbReference>
<feature type="compositionally biased region" description="Basic and acidic residues" evidence="13">
    <location>
        <begin position="528"/>
        <end position="553"/>
    </location>
</feature>
<keyword evidence="7" id="KW-0479">Metal-binding</keyword>
<organism evidence="15">
    <name type="scientific">Lamprotornis superbus</name>
    <dbReference type="NCBI Taxonomy" id="245042"/>
    <lineage>
        <taxon>Eukaryota</taxon>
        <taxon>Metazoa</taxon>
        <taxon>Chordata</taxon>
        <taxon>Craniata</taxon>
        <taxon>Vertebrata</taxon>
        <taxon>Euteleostomi</taxon>
        <taxon>Archelosauria</taxon>
        <taxon>Archosauria</taxon>
        <taxon>Dinosauria</taxon>
        <taxon>Saurischia</taxon>
        <taxon>Theropoda</taxon>
        <taxon>Coelurosauria</taxon>
        <taxon>Aves</taxon>
        <taxon>Neognathae</taxon>
        <taxon>Neoaves</taxon>
        <taxon>Telluraves</taxon>
        <taxon>Australaves</taxon>
        <taxon>Passeriformes</taxon>
        <taxon>Sturnidae</taxon>
        <taxon>Lamprotornis</taxon>
    </lineage>
</organism>
<dbReference type="Proteomes" id="UP000618051">
    <property type="component" value="Unassembled WGS sequence"/>
</dbReference>
<feature type="compositionally biased region" description="Acidic residues" evidence="13">
    <location>
        <begin position="474"/>
        <end position="485"/>
    </location>
</feature>
<dbReference type="InterPro" id="IPR007708">
    <property type="entry name" value="DBR1_C"/>
</dbReference>
<comment type="cofactor">
    <cofactor evidence="3">
        <name>Fe(2+)</name>
        <dbReference type="ChEBI" id="CHEBI:29033"/>
    </cofactor>
</comment>
<sequence length="581" mass="65778">LSEARWQRRCRGGPRSPRDVTLPRAVSPHGAGAAVTQKSAERLRNSRAAVAVVGCCHGALDKMYETLELLQRRHNVWPDLLLCCGDFQAVRNEADLRCMAVPAKYRHMQTFYRYYSGEKKAPVLTVFIGGNHEASNHLQELPYGGWVAPNIYYLGYAGVVRFRGVRIGGISGIFKSHDYRKGHFECPPYNEQTIRSAYHVRNIEVFKLKQLKRPMDIFMSHDWPRSIYHYGNKEQLLKMKSFFRQEVESNTLGCPAATELLQHLKPTYWFSAHLHVKFAAFMQHETNSKEELPKTTKFLALDKCLPHRDFLQIIDVEHDPSAGDSLEYDAEWIAVLKATNSLINVTPRSWNMPEKNGLHAKWDYSVTEEAIKEVLEELNHDLKIPCNFTLTAACYDPSKPRKNMEPVHTINPQTTEFCAQFGLTDINDRIQQAKEESSGRGECEEEMDSPGSAEEPSEYNTDNSGLSSFNPDEIMLDEEDGDEDLSTCSVDPSPDHPPEFSTSFSDIRIMPDSMAVSSDDATDSNNEELEKSGGSKQVEEKSPTERSLKRIGADENGNSGVKKIKRRNQAIYAAEDEDKTD</sequence>
<keyword evidence="10" id="KW-0408">Iron</keyword>
<evidence type="ECO:0000313" key="16">
    <source>
        <dbReference type="EMBL" id="KAI1235774.1"/>
    </source>
</evidence>
<evidence type="ECO:0000256" key="13">
    <source>
        <dbReference type="SAM" id="MobiDB-lite"/>
    </source>
</evidence>
<keyword evidence="9" id="KW-0862">Zinc</keyword>
<keyword evidence="6" id="KW-0507">mRNA processing</keyword>
<comment type="caution">
    <text evidence="15">The sequence shown here is derived from an EMBL/GenBank/DDBJ whole genome shotgun (WGS) entry which is preliminary data.</text>
</comment>
<keyword evidence="8" id="KW-0378">Hydrolase</keyword>
<dbReference type="GO" id="GO:0005634">
    <property type="term" value="C:nucleus"/>
    <property type="evidence" value="ECO:0007669"/>
    <property type="project" value="UniProtKB-SubCell"/>
</dbReference>
<dbReference type="EMBL" id="JADDUC020000011">
    <property type="protein sequence ID" value="KAI1235774.1"/>
    <property type="molecule type" value="Genomic_DNA"/>
</dbReference>
<evidence type="ECO:0000256" key="1">
    <source>
        <dbReference type="ARBA" id="ARBA00001936"/>
    </source>
</evidence>
<evidence type="ECO:0000256" key="10">
    <source>
        <dbReference type="ARBA" id="ARBA00023004"/>
    </source>
</evidence>